<dbReference type="Proteomes" id="UP001652740">
    <property type="component" value="Unplaced"/>
</dbReference>
<name>A0A6J3C949_GALME</name>
<evidence type="ECO:0000313" key="3">
    <source>
        <dbReference type="RefSeq" id="XP_031767544.1"/>
    </source>
</evidence>
<feature type="region of interest" description="Disordered" evidence="1">
    <location>
        <begin position="33"/>
        <end position="82"/>
    </location>
</feature>
<sequence>MDANGLHYGCINSCLSCLRRIFVSCRYDWPSVVHAPPQTEMTPPQLVTSPPRLTSPPPSPPLPPSAPPSTPSNSPERPKQRRCRCTPCVHTRAALLFSSY</sequence>
<proteinExistence type="predicted"/>
<keyword evidence="2" id="KW-1185">Reference proteome</keyword>
<dbReference type="KEGG" id="gmw:116413310"/>
<dbReference type="GeneID" id="116413310"/>
<dbReference type="AlphaFoldDB" id="A0A6J3C949"/>
<dbReference type="InParanoid" id="A0A6J3C949"/>
<reference evidence="3" key="1">
    <citation type="submission" date="2025-08" db="UniProtKB">
        <authorList>
            <consortium name="RefSeq"/>
        </authorList>
    </citation>
    <scope>IDENTIFICATION</scope>
    <source>
        <tissue evidence="3">Whole larvae</tissue>
    </source>
</reference>
<evidence type="ECO:0000256" key="1">
    <source>
        <dbReference type="SAM" id="MobiDB-lite"/>
    </source>
</evidence>
<accession>A0A6J3C949</accession>
<gene>
    <name evidence="3" type="primary">LOC116413310</name>
</gene>
<protein>
    <submittedName>
        <fullName evidence="3">Uncharacterized protein LOC116413310</fullName>
    </submittedName>
</protein>
<dbReference type="RefSeq" id="XP_031767544.1">
    <property type="nucleotide sequence ID" value="XM_031911684.2"/>
</dbReference>
<organism evidence="2 3">
    <name type="scientific">Galleria mellonella</name>
    <name type="common">Greater wax moth</name>
    <dbReference type="NCBI Taxonomy" id="7137"/>
    <lineage>
        <taxon>Eukaryota</taxon>
        <taxon>Metazoa</taxon>
        <taxon>Ecdysozoa</taxon>
        <taxon>Arthropoda</taxon>
        <taxon>Hexapoda</taxon>
        <taxon>Insecta</taxon>
        <taxon>Pterygota</taxon>
        <taxon>Neoptera</taxon>
        <taxon>Endopterygota</taxon>
        <taxon>Lepidoptera</taxon>
        <taxon>Glossata</taxon>
        <taxon>Ditrysia</taxon>
        <taxon>Pyraloidea</taxon>
        <taxon>Pyralidae</taxon>
        <taxon>Galleriinae</taxon>
        <taxon>Galleria</taxon>
    </lineage>
</organism>
<feature type="compositionally biased region" description="Pro residues" evidence="1">
    <location>
        <begin position="53"/>
        <end position="70"/>
    </location>
</feature>
<evidence type="ECO:0000313" key="2">
    <source>
        <dbReference type="Proteomes" id="UP001652740"/>
    </source>
</evidence>